<dbReference type="AlphaFoldDB" id="A0AAP2D7T3"/>
<gene>
    <name evidence="2" type="ORF">KK078_06435</name>
</gene>
<feature type="compositionally biased region" description="Polar residues" evidence="1">
    <location>
        <begin position="179"/>
        <end position="189"/>
    </location>
</feature>
<name>A0AAP2D7T3_9BACT</name>
<dbReference type="Proteomes" id="UP001319180">
    <property type="component" value="Unassembled WGS sequence"/>
</dbReference>
<feature type="compositionally biased region" description="Gly residues" evidence="1">
    <location>
        <begin position="108"/>
        <end position="120"/>
    </location>
</feature>
<comment type="caution">
    <text evidence="2">The sequence shown here is derived from an EMBL/GenBank/DDBJ whole genome shotgun (WGS) entry which is preliminary data.</text>
</comment>
<feature type="region of interest" description="Disordered" evidence="1">
    <location>
        <begin position="284"/>
        <end position="308"/>
    </location>
</feature>
<protein>
    <submittedName>
        <fullName evidence="2">Uncharacterized protein</fullName>
    </submittedName>
</protein>
<organism evidence="2 3">
    <name type="scientific">Dawidia soli</name>
    <dbReference type="NCBI Taxonomy" id="2782352"/>
    <lineage>
        <taxon>Bacteria</taxon>
        <taxon>Pseudomonadati</taxon>
        <taxon>Bacteroidota</taxon>
        <taxon>Cytophagia</taxon>
        <taxon>Cytophagales</taxon>
        <taxon>Chryseotaleaceae</taxon>
        <taxon>Dawidia</taxon>
    </lineage>
</organism>
<evidence type="ECO:0000313" key="3">
    <source>
        <dbReference type="Proteomes" id="UP001319180"/>
    </source>
</evidence>
<feature type="compositionally biased region" description="Basic and acidic residues" evidence="1">
    <location>
        <begin position="153"/>
        <end position="162"/>
    </location>
</feature>
<keyword evidence="3" id="KW-1185">Reference proteome</keyword>
<proteinExistence type="predicted"/>
<dbReference type="EMBL" id="JAHESC010000006">
    <property type="protein sequence ID" value="MBT1686186.1"/>
    <property type="molecule type" value="Genomic_DNA"/>
</dbReference>
<feature type="region of interest" description="Disordered" evidence="1">
    <location>
        <begin position="102"/>
        <end position="223"/>
    </location>
</feature>
<feature type="compositionally biased region" description="Low complexity" evidence="1">
    <location>
        <begin position="163"/>
        <end position="178"/>
    </location>
</feature>
<evidence type="ECO:0000256" key="1">
    <source>
        <dbReference type="SAM" id="MobiDB-lite"/>
    </source>
</evidence>
<reference evidence="2 3" key="1">
    <citation type="submission" date="2021-05" db="EMBL/GenBank/DDBJ databases">
        <title>A Polyphasic approach of four new species of the genus Ohtaekwangia: Ohtaekwangia histidinii sp. nov., Ohtaekwangia cretensis sp. nov., Ohtaekwangia indiensis sp. nov., Ohtaekwangia reichenbachii sp. nov. from diverse environment.</title>
        <authorList>
            <person name="Octaviana S."/>
        </authorList>
    </citation>
    <scope>NUCLEOTIDE SEQUENCE [LARGE SCALE GENOMIC DNA]</scope>
    <source>
        <strain evidence="2 3">PWU37</strain>
    </source>
</reference>
<accession>A0AAP2D7T3</accession>
<feature type="compositionally biased region" description="Low complexity" evidence="1">
    <location>
        <begin position="296"/>
        <end position="308"/>
    </location>
</feature>
<dbReference type="RefSeq" id="WP_254089424.1">
    <property type="nucleotide sequence ID" value="NZ_JAHESC010000006.1"/>
</dbReference>
<feature type="compositionally biased region" description="Basic and acidic residues" evidence="1">
    <location>
        <begin position="121"/>
        <end position="144"/>
    </location>
</feature>
<sequence length="308" mass="34735">MNYIYLIRDWMQVMREDDRTKTQHFALYMTLFQEWNYKFFRNPITLNRENIMAQARIGTVNFYIKTMKELAEWAYIRYEPSYDPRQGSRVYLHVFRDGDDNGASIGSDNGGDIPGDTGGDNGDHNGTDIGDRNGGRTASDRGDHNGSSIGDRNGGDNGRETLYKTNTNTTNKLNSINSYGTSNENSNFVNDRGADPYAQATGTGNHFRKKETSGGRGAGRGHDIPASVQEAQEYFLAQQSTTDEAEKFCNHYQANGWLMGGRTPIQDWRAQARNWIKNAIKFTHENRSTQQPKPGPLNNGPKNYGEPF</sequence>
<evidence type="ECO:0000313" key="2">
    <source>
        <dbReference type="EMBL" id="MBT1686186.1"/>
    </source>
</evidence>